<dbReference type="InterPro" id="IPR029044">
    <property type="entry name" value="Nucleotide-diphossugar_trans"/>
</dbReference>
<evidence type="ECO:0000256" key="7">
    <source>
        <dbReference type="SAM" id="SignalP"/>
    </source>
</evidence>
<keyword evidence="5" id="KW-0333">Golgi apparatus</keyword>
<evidence type="ECO:0000313" key="10">
    <source>
        <dbReference type="RefSeq" id="XP_022834154.1"/>
    </source>
</evidence>
<dbReference type="GO" id="GO:0000139">
    <property type="term" value="C:Golgi membrane"/>
    <property type="evidence" value="ECO:0007669"/>
    <property type="project" value="UniProtKB-SubCell"/>
</dbReference>
<evidence type="ECO:0000256" key="1">
    <source>
        <dbReference type="ARBA" id="ARBA00004323"/>
    </source>
</evidence>
<feature type="signal peptide" evidence="7">
    <location>
        <begin position="1"/>
        <end position="29"/>
    </location>
</feature>
<comment type="subcellular location">
    <subcellularLocation>
        <location evidence="1">Golgi apparatus membrane</location>
        <topology evidence="1">Single-pass type II membrane protein</topology>
    </subcellularLocation>
</comment>
<evidence type="ECO:0000256" key="6">
    <source>
        <dbReference type="ARBA" id="ARBA00023136"/>
    </source>
</evidence>
<keyword evidence="9" id="KW-1185">Reference proteome</keyword>
<reference evidence="10" key="1">
    <citation type="submission" date="2025-08" db="UniProtKB">
        <authorList>
            <consortium name="RefSeq"/>
        </authorList>
    </citation>
    <scope>IDENTIFICATION</scope>
    <source>
        <strain evidence="10">Ishihara</strain>
        <tissue evidence="10">Whole body</tissue>
    </source>
</reference>
<dbReference type="SUPFAM" id="SSF53448">
    <property type="entry name" value="Nucleotide-diphospho-sugar transferases"/>
    <property type="match status" value="1"/>
</dbReference>
<organism evidence="9 10">
    <name type="scientific">Spodoptera litura</name>
    <name type="common">Asian cotton leafworm</name>
    <dbReference type="NCBI Taxonomy" id="69820"/>
    <lineage>
        <taxon>Eukaryota</taxon>
        <taxon>Metazoa</taxon>
        <taxon>Ecdysozoa</taxon>
        <taxon>Arthropoda</taxon>
        <taxon>Hexapoda</taxon>
        <taxon>Insecta</taxon>
        <taxon>Pterygota</taxon>
        <taxon>Neoptera</taxon>
        <taxon>Endopterygota</taxon>
        <taxon>Lepidoptera</taxon>
        <taxon>Glossata</taxon>
        <taxon>Ditrysia</taxon>
        <taxon>Noctuoidea</taxon>
        <taxon>Noctuidae</taxon>
        <taxon>Amphipyrinae</taxon>
        <taxon>Spodoptera</taxon>
    </lineage>
</organism>
<feature type="chain" id="PRO_5039894610" evidence="7">
    <location>
        <begin position="30"/>
        <end position="329"/>
    </location>
</feature>
<evidence type="ECO:0000256" key="2">
    <source>
        <dbReference type="ARBA" id="ARBA00009003"/>
    </source>
</evidence>
<name>A0A9J7J0E4_SPOLT</name>
<keyword evidence="7" id="KW-0732">Signal</keyword>
<dbReference type="GO" id="GO:0016758">
    <property type="term" value="F:hexosyltransferase activity"/>
    <property type="evidence" value="ECO:0007669"/>
    <property type="project" value="TreeGrafter"/>
</dbReference>
<evidence type="ECO:0000259" key="8">
    <source>
        <dbReference type="Pfam" id="PF04572"/>
    </source>
</evidence>
<keyword evidence="3" id="KW-0328">Glycosyltransferase</keyword>
<comment type="similarity">
    <text evidence="2">Belongs to the glycosyltransferase 32 family.</text>
</comment>
<evidence type="ECO:0000256" key="5">
    <source>
        <dbReference type="ARBA" id="ARBA00023034"/>
    </source>
</evidence>
<protein>
    <submittedName>
        <fullName evidence="10">Lactosylceramide 4-alpha-galactosyltransferase-like</fullName>
    </submittedName>
</protein>
<dbReference type="InterPro" id="IPR007577">
    <property type="entry name" value="GlycoTrfase_DXD_sugar-bd_CS"/>
</dbReference>
<evidence type="ECO:0000313" key="9">
    <source>
        <dbReference type="Proteomes" id="UP000301870"/>
    </source>
</evidence>
<dbReference type="PANTHER" id="PTHR12042">
    <property type="entry name" value="LACTOSYLCERAMIDE 4-ALPHA-GALACTOSYLTRANSFERASE ALPHA- 1,4-GALACTOSYLTRANSFERASE"/>
    <property type="match status" value="1"/>
</dbReference>
<accession>A0A9J7J0E4</accession>
<dbReference type="KEGG" id="sliu:111361926"/>
<dbReference type="AlphaFoldDB" id="A0A9J7J0E4"/>
<dbReference type="GeneID" id="111361926"/>
<feature type="domain" description="Alpha 1,4-glycosyltransferase" evidence="8">
    <location>
        <begin position="217"/>
        <end position="276"/>
    </location>
</feature>
<dbReference type="Proteomes" id="UP000301870">
    <property type="component" value="Unplaced"/>
</dbReference>
<keyword evidence="4" id="KW-0808">Transferase</keyword>
<dbReference type="Pfam" id="PF04572">
    <property type="entry name" value="Gb3_synth"/>
    <property type="match status" value="1"/>
</dbReference>
<dbReference type="Pfam" id="PF04488">
    <property type="entry name" value="Gly_transf_sug"/>
    <property type="match status" value="1"/>
</dbReference>
<evidence type="ECO:0000256" key="4">
    <source>
        <dbReference type="ARBA" id="ARBA00022679"/>
    </source>
</evidence>
<gene>
    <name evidence="10" type="primary">LOC111361926</name>
</gene>
<evidence type="ECO:0000256" key="3">
    <source>
        <dbReference type="ARBA" id="ARBA00022676"/>
    </source>
</evidence>
<keyword evidence="6" id="KW-0472">Membrane</keyword>
<dbReference type="OrthoDB" id="409543at2759"/>
<dbReference type="Gene3D" id="3.90.550.20">
    <property type="match status" value="1"/>
</dbReference>
<proteinExistence type="inferred from homology"/>
<dbReference type="InterPro" id="IPR007652">
    <property type="entry name" value="A1-4-GlycosylTfrase_dom"/>
</dbReference>
<dbReference type="PANTHER" id="PTHR12042:SF21">
    <property type="entry name" value="ALPHA1,4-GALACTOSYLTRANSFERASE 1-RELATED"/>
    <property type="match status" value="1"/>
</dbReference>
<dbReference type="GO" id="GO:0006688">
    <property type="term" value="P:glycosphingolipid biosynthetic process"/>
    <property type="evidence" value="ECO:0007669"/>
    <property type="project" value="TreeGrafter"/>
</dbReference>
<sequence>MIKSLKTRRNLIHLCCTLCLFIFLKELYSLQELDISNDYYIDEDIFTHIRDVKFSPKANSIYFHVTSLQGYMKPSAACAVEAAARAHPRKEVYVLFTSPITDSDIVTRRYMSITLKKIQRFRNIKLLRVHLPEYSNGTVVESLLLNNLKNSIFPEQHTADIVKILTLNKYGGVAIDTNMIVLKTLSSLPPNWILKENEIYVAPGIMGFAKNGIGLNVTSAILKEIADTYKPNNLDITNRIVIEKVVQRICPIRIRWDGCKDIFIYPSDEFYPIDNVFGMSFPKAPLSQSAFSFHLDTLTSAVHMVSQDILNTFCPSIYLEFQDNLLVLD</sequence>
<dbReference type="InterPro" id="IPR051981">
    <property type="entry name" value="Glycosyltransf_32"/>
</dbReference>
<dbReference type="RefSeq" id="XP_022834154.1">
    <property type="nucleotide sequence ID" value="XM_022978386.1"/>
</dbReference>